<protein>
    <recommendedName>
        <fullName evidence="7">Aminotransferase class I/classII large domain-containing protein</fullName>
    </recommendedName>
</protein>
<dbReference type="Gene3D" id="3.40.640.10">
    <property type="entry name" value="Type I PLP-dependent aspartate aminotransferase-like (Major domain)"/>
    <property type="match status" value="1"/>
</dbReference>
<feature type="domain" description="Aminotransferase class I/classII large" evidence="7">
    <location>
        <begin position="69"/>
        <end position="393"/>
    </location>
</feature>
<keyword evidence="9" id="KW-1185">Reference proteome</keyword>
<dbReference type="GO" id="GO:0016212">
    <property type="term" value="F:kynurenine-oxoglutarate transaminase activity"/>
    <property type="evidence" value="ECO:0007669"/>
    <property type="project" value="TreeGrafter"/>
</dbReference>
<dbReference type="InterPro" id="IPR015424">
    <property type="entry name" value="PyrdxlP-dep_Trfase"/>
</dbReference>
<dbReference type="EMBL" id="JAWQEG010002336">
    <property type="protein sequence ID" value="KAK3872647.1"/>
    <property type="molecule type" value="Genomic_DNA"/>
</dbReference>
<evidence type="ECO:0000256" key="1">
    <source>
        <dbReference type="ARBA" id="ARBA00001933"/>
    </source>
</evidence>
<keyword evidence="5" id="KW-0808">Transferase</keyword>
<dbReference type="Pfam" id="PF00155">
    <property type="entry name" value="Aminotran_1_2"/>
    <property type="match status" value="1"/>
</dbReference>
<evidence type="ECO:0000313" key="8">
    <source>
        <dbReference type="EMBL" id="KAK3872647.1"/>
    </source>
</evidence>
<keyword evidence="4" id="KW-0032">Aminotransferase</keyword>
<dbReference type="SUPFAM" id="SSF53383">
    <property type="entry name" value="PLP-dependent transferases"/>
    <property type="match status" value="1"/>
</dbReference>
<dbReference type="InterPro" id="IPR015421">
    <property type="entry name" value="PyrdxlP-dep_Trfase_major"/>
</dbReference>
<dbReference type="CDD" id="cd00609">
    <property type="entry name" value="AAT_like"/>
    <property type="match status" value="1"/>
</dbReference>
<dbReference type="FunFam" id="3.40.640.10:FF:000053">
    <property type="entry name" value="Aminotransferase, class I"/>
    <property type="match status" value="1"/>
</dbReference>
<dbReference type="InterPro" id="IPR004839">
    <property type="entry name" value="Aminotransferase_I/II_large"/>
</dbReference>
<evidence type="ECO:0000256" key="4">
    <source>
        <dbReference type="ARBA" id="ARBA00022576"/>
    </source>
</evidence>
<comment type="cofactor">
    <cofactor evidence="1">
        <name>pyridoxal 5'-phosphate</name>
        <dbReference type="ChEBI" id="CHEBI:597326"/>
    </cofactor>
</comment>
<accession>A0AAE1KH11</accession>
<evidence type="ECO:0000256" key="6">
    <source>
        <dbReference type="ARBA" id="ARBA00022898"/>
    </source>
</evidence>
<comment type="similarity">
    <text evidence="2">Belongs to the class-I pyridoxal-phosphate-dependent aminotransferase family.</text>
</comment>
<dbReference type="GO" id="GO:0030170">
    <property type="term" value="F:pyridoxal phosphate binding"/>
    <property type="evidence" value="ECO:0007669"/>
    <property type="project" value="InterPro"/>
</dbReference>
<keyword evidence="6" id="KW-0663">Pyridoxal phosphate</keyword>
<gene>
    <name evidence="8" type="ORF">Pcinc_022289</name>
</gene>
<sequence length="423" mass="47212">MDYTGYMNEVARRREPLVIRELFGLQHGAPKDVVFLTAGAPNPETFPIVSGSLKLRDGTTLELTPDKMVDCLQYGPTPGYPPLIEQLKTITQTIHTPPRWKDREVIVTTGSQSGLLMALEMMLTPGQTVLVEQPCYTGVLSVVNPYNPKYLPVESDGEGLVPSSLRAALASCSPHNKPKFLYTVPTGSNPSGAVTSEDRRREVYQICRDNDLLILEDDPYFFLHYDGKTPPTSYLSLDEDGRVLRFDSVSKVVSAGLRVGWVTGPRQLVHKMNLHKGSSVISSASMSQVVVSELLRVWGLEGLARHTTQVRQYYQNKRDSMLQAADKYLSGVCEWTVPAGGMFLWLKVLGVRDTWDMVMRRGLEGKVMLVPGHAFMTDPIRPCPYLRASFSATSTPIMHQGMKNLAELIQREKELQRMKPQQG</sequence>
<dbReference type="InterPro" id="IPR015422">
    <property type="entry name" value="PyrdxlP-dep_Trfase_small"/>
</dbReference>
<evidence type="ECO:0000313" key="9">
    <source>
        <dbReference type="Proteomes" id="UP001286313"/>
    </source>
</evidence>
<dbReference type="PANTHER" id="PTHR42790:SF19">
    <property type="entry name" value="KYNURENINE_ALPHA-AMINOADIPATE AMINOTRANSFERASE, MITOCHONDRIAL"/>
    <property type="match status" value="1"/>
</dbReference>
<comment type="subunit">
    <text evidence="3">Homodimer.</text>
</comment>
<evidence type="ECO:0000256" key="3">
    <source>
        <dbReference type="ARBA" id="ARBA00011738"/>
    </source>
</evidence>
<comment type="caution">
    <text evidence="8">The sequence shown here is derived from an EMBL/GenBank/DDBJ whole genome shotgun (WGS) entry which is preliminary data.</text>
</comment>
<evidence type="ECO:0000259" key="7">
    <source>
        <dbReference type="Pfam" id="PF00155"/>
    </source>
</evidence>
<dbReference type="GO" id="GO:1901605">
    <property type="term" value="P:alpha-amino acid metabolic process"/>
    <property type="evidence" value="ECO:0007669"/>
    <property type="project" value="TreeGrafter"/>
</dbReference>
<dbReference type="Proteomes" id="UP001286313">
    <property type="component" value="Unassembled WGS sequence"/>
</dbReference>
<organism evidence="8 9">
    <name type="scientific">Petrolisthes cinctipes</name>
    <name type="common">Flat porcelain crab</name>
    <dbReference type="NCBI Taxonomy" id="88211"/>
    <lineage>
        <taxon>Eukaryota</taxon>
        <taxon>Metazoa</taxon>
        <taxon>Ecdysozoa</taxon>
        <taxon>Arthropoda</taxon>
        <taxon>Crustacea</taxon>
        <taxon>Multicrustacea</taxon>
        <taxon>Malacostraca</taxon>
        <taxon>Eumalacostraca</taxon>
        <taxon>Eucarida</taxon>
        <taxon>Decapoda</taxon>
        <taxon>Pleocyemata</taxon>
        <taxon>Anomura</taxon>
        <taxon>Galatheoidea</taxon>
        <taxon>Porcellanidae</taxon>
        <taxon>Petrolisthes</taxon>
    </lineage>
</organism>
<reference evidence="8" key="1">
    <citation type="submission" date="2023-10" db="EMBL/GenBank/DDBJ databases">
        <title>Genome assemblies of two species of porcelain crab, Petrolisthes cinctipes and Petrolisthes manimaculis (Anomura: Porcellanidae).</title>
        <authorList>
            <person name="Angst P."/>
        </authorList>
    </citation>
    <scope>NUCLEOTIDE SEQUENCE</scope>
    <source>
        <strain evidence="8">PB745_01</strain>
        <tissue evidence="8">Gill</tissue>
    </source>
</reference>
<evidence type="ECO:0000256" key="2">
    <source>
        <dbReference type="ARBA" id="ARBA00007441"/>
    </source>
</evidence>
<dbReference type="Gene3D" id="3.90.1150.10">
    <property type="entry name" value="Aspartate Aminotransferase, domain 1"/>
    <property type="match status" value="1"/>
</dbReference>
<name>A0AAE1KH11_PETCI</name>
<proteinExistence type="inferred from homology"/>
<evidence type="ECO:0000256" key="5">
    <source>
        <dbReference type="ARBA" id="ARBA00022679"/>
    </source>
</evidence>
<dbReference type="PANTHER" id="PTHR42790">
    <property type="entry name" value="AMINOTRANSFERASE"/>
    <property type="match status" value="1"/>
</dbReference>
<dbReference type="AlphaFoldDB" id="A0AAE1KH11"/>
<dbReference type="InterPro" id="IPR050859">
    <property type="entry name" value="Class-I_PLP-dep_aminotransf"/>
</dbReference>
<dbReference type="FunFam" id="3.90.1150.10:FF:000166">
    <property type="entry name" value="Kynurenine/alpha-aminoadipate aminotransferase, mitochondrial"/>
    <property type="match status" value="1"/>
</dbReference>